<accession>A0A4S4N4T4</accession>
<evidence type="ECO:0000313" key="2">
    <source>
        <dbReference type="Proteomes" id="UP000308730"/>
    </source>
</evidence>
<dbReference type="Proteomes" id="UP000308730">
    <property type="component" value="Unassembled WGS sequence"/>
</dbReference>
<dbReference type="EMBL" id="SGPM01000006">
    <property type="protein sequence ID" value="THH33435.1"/>
    <property type="molecule type" value="Genomic_DNA"/>
</dbReference>
<evidence type="ECO:0008006" key="3">
    <source>
        <dbReference type="Google" id="ProtNLM"/>
    </source>
</evidence>
<dbReference type="Gene3D" id="3.30.70.100">
    <property type="match status" value="1"/>
</dbReference>
<protein>
    <recommendedName>
        <fullName evidence="3">EthD domain-containing protein</fullName>
    </recommendedName>
</protein>
<reference evidence="1 2" key="1">
    <citation type="submission" date="2019-02" db="EMBL/GenBank/DDBJ databases">
        <title>Genome sequencing of the rare red list fungi Antrodiella citrinella (Flaviporus citrinellus).</title>
        <authorList>
            <person name="Buettner E."/>
            <person name="Kellner H."/>
        </authorList>
    </citation>
    <scope>NUCLEOTIDE SEQUENCE [LARGE SCALE GENOMIC DNA]</scope>
    <source>
        <strain evidence="1 2">DSM 108506</strain>
    </source>
</reference>
<gene>
    <name evidence="1" type="ORF">EUX98_g791</name>
</gene>
<dbReference type="AlphaFoldDB" id="A0A4S4N4T4"/>
<comment type="caution">
    <text evidence="1">The sequence shown here is derived from an EMBL/GenBank/DDBJ whole genome shotgun (WGS) entry which is preliminary data.</text>
</comment>
<name>A0A4S4N4T4_9APHY</name>
<keyword evidence="2" id="KW-1185">Reference proteome</keyword>
<organism evidence="1 2">
    <name type="scientific">Antrodiella citrinella</name>
    <dbReference type="NCBI Taxonomy" id="2447956"/>
    <lineage>
        <taxon>Eukaryota</taxon>
        <taxon>Fungi</taxon>
        <taxon>Dikarya</taxon>
        <taxon>Basidiomycota</taxon>
        <taxon>Agaricomycotina</taxon>
        <taxon>Agaricomycetes</taxon>
        <taxon>Polyporales</taxon>
        <taxon>Steccherinaceae</taxon>
        <taxon>Antrodiella</taxon>
    </lineage>
</organism>
<evidence type="ECO:0000313" key="1">
    <source>
        <dbReference type="EMBL" id="THH33435.1"/>
    </source>
</evidence>
<proteinExistence type="predicted"/>
<sequence length="235" mass="27129">MSPPAYLLVFAEPGAGVSDELFNDWYDNEHIPLRVATPTFSSWLRLDAIDGQKPSYAAAYDLSSYEDTLVAPYTTLAETRSEREQGIFANSELFDRRIYDLYDKTPVPPPSSLYDPSRAPLITVFRGLDVREGAEEELTKWYLEEHIPMLSKVPGWIRTRWFVLRDAGYVGVEAAKQTKKATKFLAVHEWADATFDTRPEFKAALETPWRGRVEKDVVGMERRVFKARRQWQREE</sequence>
<dbReference type="InterPro" id="IPR011008">
    <property type="entry name" value="Dimeric_a/b-barrel"/>
</dbReference>
<dbReference type="OrthoDB" id="2851338at2759"/>
<dbReference type="SUPFAM" id="SSF54909">
    <property type="entry name" value="Dimeric alpha+beta barrel"/>
    <property type="match status" value="1"/>
</dbReference>